<dbReference type="OrthoDB" id="2084569at2"/>
<dbReference type="STRING" id="1073327.SAMN04488108_2949"/>
<evidence type="ECO:0008006" key="4">
    <source>
        <dbReference type="Google" id="ProtNLM"/>
    </source>
</evidence>
<proteinExistence type="predicted"/>
<evidence type="ECO:0000313" key="3">
    <source>
        <dbReference type="Proteomes" id="UP000184609"/>
    </source>
</evidence>
<organism evidence="2 3">
    <name type="scientific">Algoriphagus zhangzhouensis</name>
    <dbReference type="NCBI Taxonomy" id="1073327"/>
    <lineage>
        <taxon>Bacteria</taxon>
        <taxon>Pseudomonadati</taxon>
        <taxon>Bacteroidota</taxon>
        <taxon>Cytophagia</taxon>
        <taxon>Cytophagales</taxon>
        <taxon>Cyclobacteriaceae</taxon>
        <taxon>Algoriphagus</taxon>
    </lineage>
</organism>
<keyword evidence="1" id="KW-1133">Transmembrane helix</keyword>
<protein>
    <recommendedName>
        <fullName evidence="4">DUF998 domain-containing protein</fullName>
    </recommendedName>
</protein>
<reference evidence="3" key="1">
    <citation type="submission" date="2016-12" db="EMBL/GenBank/DDBJ databases">
        <authorList>
            <person name="Varghese N."/>
            <person name="Submissions S."/>
        </authorList>
    </citation>
    <scope>NUCLEOTIDE SEQUENCE [LARGE SCALE GENOMIC DNA]</scope>
    <source>
        <strain evidence="3">DSM 25035</strain>
    </source>
</reference>
<feature type="transmembrane region" description="Helical" evidence="1">
    <location>
        <begin position="46"/>
        <end position="67"/>
    </location>
</feature>
<evidence type="ECO:0000313" key="2">
    <source>
        <dbReference type="EMBL" id="SHO63786.1"/>
    </source>
</evidence>
<name>A0A1M7ZGI7_9BACT</name>
<dbReference type="AlphaFoldDB" id="A0A1M7ZGI7"/>
<dbReference type="Pfam" id="PF06197">
    <property type="entry name" value="DUF998"/>
    <property type="match status" value="1"/>
</dbReference>
<keyword evidence="1" id="KW-0472">Membrane</keyword>
<dbReference type="RefSeq" id="WP_073572587.1">
    <property type="nucleotide sequence ID" value="NZ_FRXN01000004.1"/>
</dbReference>
<accession>A0A1M7ZGI7</accession>
<dbReference type="InterPro" id="IPR009339">
    <property type="entry name" value="DUF998"/>
</dbReference>
<evidence type="ECO:0000256" key="1">
    <source>
        <dbReference type="SAM" id="Phobius"/>
    </source>
</evidence>
<feature type="transmembrane region" description="Helical" evidence="1">
    <location>
        <begin position="110"/>
        <end position="128"/>
    </location>
</feature>
<feature type="transmembrane region" description="Helical" evidence="1">
    <location>
        <begin position="140"/>
        <end position="159"/>
    </location>
</feature>
<feature type="transmembrane region" description="Helical" evidence="1">
    <location>
        <begin position="79"/>
        <end position="98"/>
    </location>
</feature>
<keyword evidence="1" id="KW-0812">Transmembrane</keyword>
<gene>
    <name evidence="2" type="ORF">SAMN04488108_2949</name>
</gene>
<feature type="transmembrane region" description="Helical" evidence="1">
    <location>
        <begin position="7"/>
        <end position="26"/>
    </location>
</feature>
<dbReference type="EMBL" id="FRXN01000004">
    <property type="protein sequence ID" value="SHO63786.1"/>
    <property type="molecule type" value="Genomic_DNA"/>
</dbReference>
<dbReference type="Proteomes" id="UP000184609">
    <property type="component" value="Unassembled WGS sequence"/>
</dbReference>
<sequence length="184" mass="21051">MEFFKNHYNLFAVEFFILAIVVADIFSTCNYNWTRNTISDLGSQGYPYRLIMQIGFLTFGFTLAFGIISSGLTWPKFPILIYAIGVALTGVFSTRPFFPSDHYSLSESKIHSFLAQVAGVAFTIGILFQLYFSPSQKEKWINLIFLILVLGFSISFGLFKNHQGLAQRLLYFTSFIWLVKLFKP</sequence>
<keyword evidence="3" id="KW-1185">Reference proteome</keyword>